<comment type="caution">
    <text evidence="1">The sequence shown here is derived from an EMBL/GenBank/DDBJ whole genome shotgun (WGS) entry which is preliminary data.</text>
</comment>
<dbReference type="AlphaFoldDB" id="X0WBT1"/>
<name>X0WBT1_9ZZZZ</name>
<protein>
    <submittedName>
        <fullName evidence="1">Uncharacterized protein</fullName>
    </submittedName>
</protein>
<feature type="non-terminal residue" evidence="1">
    <location>
        <position position="97"/>
    </location>
</feature>
<proteinExistence type="predicted"/>
<dbReference type="EMBL" id="BARS01038267">
    <property type="protein sequence ID" value="GAG20672.1"/>
    <property type="molecule type" value="Genomic_DNA"/>
</dbReference>
<organism evidence="1">
    <name type="scientific">marine sediment metagenome</name>
    <dbReference type="NCBI Taxonomy" id="412755"/>
    <lineage>
        <taxon>unclassified sequences</taxon>
        <taxon>metagenomes</taxon>
        <taxon>ecological metagenomes</taxon>
    </lineage>
</organism>
<sequence length="97" mass="11182">MQSIYYKIKYLSLPILIILVFYCATQKTTSTAKYIPPPEEEKYKAADKEKVETEKKETLPVPADERINYKIQIFASSDKESSLYEANKLPAELSLNE</sequence>
<gene>
    <name evidence="1" type="ORF">S01H1_58575</name>
</gene>
<reference evidence="1" key="1">
    <citation type="journal article" date="2014" name="Front. Microbiol.">
        <title>High frequency of phylogenetically diverse reductive dehalogenase-homologous genes in deep subseafloor sedimentary metagenomes.</title>
        <authorList>
            <person name="Kawai M."/>
            <person name="Futagami T."/>
            <person name="Toyoda A."/>
            <person name="Takaki Y."/>
            <person name="Nishi S."/>
            <person name="Hori S."/>
            <person name="Arai W."/>
            <person name="Tsubouchi T."/>
            <person name="Morono Y."/>
            <person name="Uchiyama I."/>
            <person name="Ito T."/>
            <person name="Fujiyama A."/>
            <person name="Inagaki F."/>
            <person name="Takami H."/>
        </authorList>
    </citation>
    <scope>NUCLEOTIDE SEQUENCE</scope>
    <source>
        <strain evidence="1">Expedition CK06-06</strain>
    </source>
</reference>
<evidence type="ECO:0000313" key="1">
    <source>
        <dbReference type="EMBL" id="GAG20672.1"/>
    </source>
</evidence>
<accession>X0WBT1</accession>